<protein>
    <recommendedName>
        <fullName evidence="2">LsmAD domain-containing protein</fullName>
    </recommendedName>
</protein>
<dbReference type="AlphaFoldDB" id="A0A423WB68"/>
<accession>A0A423WB68</accession>
<feature type="region of interest" description="Disordered" evidence="1">
    <location>
        <begin position="528"/>
        <end position="737"/>
    </location>
</feature>
<dbReference type="EMBL" id="LJZO01000008">
    <property type="protein sequence ID" value="ROW00614.1"/>
    <property type="molecule type" value="Genomic_DNA"/>
</dbReference>
<feature type="compositionally biased region" description="Polar residues" evidence="1">
    <location>
        <begin position="73"/>
        <end position="98"/>
    </location>
</feature>
<feature type="region of interest" description="Disordered" evidence="1">
    <location>
        <begin position="1"/>
        <end position="111"/>
    </location>
</feature>
<feature type="compositionally biased region" description="Polar residues" evidence="1">
    <location>
        <begin position="610"/>
        <end position="622"/>
    </location>
</feature>
<dbReference type="InterPro" id="IPR009604">
    <property type="entry name" value="LsmAD_domain"/>
</dbReference>
<evidence type="ECO:0000313" key="4">
    <source>
        <dbReference type="Proteomes" id="UP000284375"/>
    </source>
</evidence>
<organism evidence="3 4">
    <name type="scientific">Cytospora chrysosperma</name>
    <name type="common">Cytospora canker fungus</name>
    <name type="synonym">Sphaeria chrysosperma</name>
    <dbReference type="NCBI Taxonomy" id="252740"/>
    <lineage>
        <taxon>Eukaryota</taxon>
        <taxon>Fungi</taxon>
        <taxon>Dikarya</taxon>
        <taxon>Ascomycota</taxon>
        <taxon>Pezizomycotina</taxon>
        <taxon>Sordariomycetes</taxon>
        <taxon>Sordariomycetidae</taxon>
        <taxon>Diaporthales</taxon>
        <taxon>Cytosporaceae</taxon>
        <taxon>Cytospora</taxon>
    </lineage>
</organism>
<feature type="region of interest" description="Disordered" evidence="1">
    <location>
        <begin position="1087"/>
        <end position="1106"/>
    </location>
</feature>
<feature type="compositionally biased region" description="Basic and acidic residues" evidence="1">
    <location>
        <begin position="206"/>
        <end position="215"/>
    </location>
</feature>
<feature type="compositionally biased region" description="Basic and acidic residues" evidence="1">
    <location>
        <begin position="395"/>
        <end position="425"/>
    </location>
</feature>
<feature type="compositionally biased region" description="Polar residues" evidence="1">
    <location>
        <begin position="719"/>
        <end position="737"/>
    </location>
</feature>
<sequence length="1106" mass="119470">MDEKGSTTTSTNSPVISPFIAQSGVPDSKGPTTAITGTRPLYSSKLGSTKEKAPESSSSSPTTRQSPVPQQRAWTTANPKITGRSNSPQQRSSFNSPANKPALSSFFDRVKEGQRIQITVDTGAEFEGIYANNPANSPSCQLRMVQQKKTGSADAMNGSNKRPQSTMSFARSSITDARVLGGNQNNRNGNRASFQTDSSISGNRFGEQRELKRWQPDAPEEVDGSLEKSSDNRPWDQFAVNEEKFGLKTDYDENIYTTAIDRSAPSYKARMANADRLARQIERSAPASSHVAEERVMDYIGGADGGLDEEDKYSGVKRQDFPPLSGQNPNKYTPPARRAPAAHATVKGAPVDPAIISSQLRAQPNKQTTPKPDEAKGVPSSSSKSPAPGNNEPKAAAESKLDAGKEEAKPAESTEKNSSDSKPAEKPASALRPAAAGAGRTVSPTTKENTKPTSTTIEQNVLLSFKNFASKERQVAEKARSSKAKADKEVKLIELKKFADSFKLGTPVPSDLIGIIAKDPKKQQEIQAKAMKNAEEMRRTKDEQKVAATVAKEKETVTAKIGQSKPSAEQATTSTTSGPSTTTAGGPSRAGTAPQHTNAAAGNHNRHPGNRQSYAPGYQQQFRGDRSGGQNMPRHGQQPGHLSQRLRSAEQQRMSQPPPHHMPPDMRMPPTGPANAMGPAFAARHGGMPPNHMGPGPRLNPNTQEFRPNAQPFYPTGPSAASSPRSALNNVESQGTSTPVNVPVVKRKVKTVDVKKCFILSHVQSLKAPQTGHRSWEENGGLRPAFDTLPTWNQVGEDKQDKMTYKQLFERPPPYAGAMATPNTAPVVPHMPHQHQLPFHLQQGAHNVGPRQSPHMPPMQMHAGQPGHVPHMPFNNGDDATRMMHSNSAQSYASPRPGQVPMAYPNAMNSPAHMQYSQPIMPGYMGPGAPQMTPQMRNFPQNPQYMAQQHGQMGGPMMMGPQYMTAPSPLMQGAPQMQMYSGAHPQFVPPGPVPPQAMPGPNGYSSPGRPAAPMMAHQGSQQGQNMYGMSPGTMPQFQQPVFAPQQPGQKYMAILDHNSSAPAPNRCITTGLRSTEATAMAARTFRGRIKDHRRTKVSPQVPRAER</sequence>
<gene>
    <name evidence="3" type="ORF">VSDG_03287</name>
</gene>
<dbReference type="PANTHER" id="PTHR12854">
    <property type="entry name" value="ATAXIN 2-RELATED"/>
    <property type="match status" value="1"/>
</dbReference>
<feature type="compositionally biased region" description="Basic and acidic residues" evidence="1">
    <location>
        <begin position="532"/>
        <end position="557"/>
    </location>
</feature>
<name>A0A423WB68_CYTCH</name>
<feature type="domain" description="LsmAD" evidence="2">
    <location>
        <begin position="245"/>
        <end position="319"/>
    </location>
</feature>
<feature type="compositionally biased region" description="Basic residues" evidence="1">
    <location>
        <begin position="1087"/>
        <end position="1096"/>
    </location>
</feature>
<evidence type="ECO:0000259" key="2">
    <source>
        <dbReference type="SMART" id="SM01272"/>
    </source>
</evidence>
<dbReference type="GO" id="GO:0034063">
    <property type="term" value="P:stress granule assembly"/>
    <property type="evidence" value="ECO:0007669"/>
    <property type="project" value="TreeGrafter"/>
</dbReference>
<dbReference type="GO" id="GO:0003729">
    <property type="term" value="F:mRNA binding"/>
    <property type="evidence" value="ECO:0007669"/>
    <property type="project" value="TreeGrafter"/>
</dbReference>
<evidence type="ECO:0000256" key="1">
    <source>
        <dbReference type="SAM" id="MobiDB-lite"/>
    </source>
</evidence>
<feature type="region of interest" description="Disordered" evidence="1">
    <location>
        <begin position="179"/>
        <end position="233"/>
    </location>
</feature>
<dbReference type="GO" id="GO:0010494">
    <property type="term" value="C:cytoplasmic stress granule"/>
    <property type="evidence" value="ECO:0007669"/>
    <property type="project" value="TreeGrafter"/>
</dbReference>
<feature type="region of interest" description="Disordered" evidence="1">
    <location>
        <begin position="771"/>
        <end position="792"/>
    </location>
</feature>
<feature type="compositionally biased region" description="Low complexity" evidence="1">
    <location>
        <begin position="427"/>
        <end position="456"/>
    </location>
</feature>
<feature type="compositionally biased region" description="Low complexity" evidence="1">
    <location>
        <begin position="56"/>
        <end position="72"/>
    </location>
</feature>
<dbReference type="InterPro" id="IPR045117">
    <property type="entry name" value="ATXN2-like"/>
</dbReference>
<keyword evidence="4" id="KW-1185">Reference proteome</keyword>
<dbReference type="STRING" id="252740.A0A423WB68"/>
<feature type="compositionally biased region" description="Low complexity" evidence="1">
    <location>
        <begin position="571"/>
        <end position="587"/>
    </location>
</feature>
<dbReference type="OrthoDB" id="2275718at2759"/>
<comment type="caution">
    <text evidence="3">The sequence shown here is derived from an EMBL/GenBank/DDBJ whole genome shotgun (WGS) entry which is preliminary data.</text>
</comment>
<dbReference type="PANTHER" id="PTHR12854:SF7">
    <property type="entry name" value="ATAXIN-2 HOMOLOG"/>
    <property type="match status" value="1"/>
</dbReference>
<feature type="compositionally biased region" description="Low complexity" evidence="1">
    <location>
        <begin position="181"/>
        <end position="191"/>
    </location>
</feature>
<dbReference type="Proteomes" id="UP000284375">
    <property type="component" value="Unassembled WGS sequence"/>
</dbReference>
<feature type="compositionally biased region" description="Polar residues" evidence="1">
    <location>
        <begin position="192"/>
        <end position="202"/>
    </location>
</feature>
<feature type="region of interest" description="Disordered" evidence="1">
    <location>
        <begin position="301"/>
        <end position="458"/>
    </location>
</feature>
<feature type="compositionally biased region" description="Low complexity" evidence="1">
    <location>
        <begin position="334"/>
        <end position="344"/>
    </location>
</feature>
<feature type="compositionally biased region" description="Pro residues" evidence="1">
    <location>
        <begin position="656"/>
        <end position="672"/>
    </location>
</feature>
<dbReference type="SMART" id="SM01272">
    <property type="entry name" value="LsmAD"/>
    <property type="match status" value="1"/>
</dbReference>
<reference evidence="3 4" key="1">
    <citation type="submission" date="2015-09" db="EMBL/GenBank/DDBJ databases">
        <title>Host preference determinants of Valsa canker pathogens revealed by comparative genomics.</title>
        <authorList>
            <person name="Yin Z."/>
            <person name="Huang L."/>
        </authorList>
    </citation>
    <scope>NUCLEOTIDE SEQUENCE [LARGE SCALE GENOMIC DNA]</scope>
    <source>
        <strain evidence="3 4">YSFL</strain>
    </source>
</reference>
<proteinExistence type="predicted"/>
<feature type="compositionally biased region" description="Low complexity" evidence="1">
    <location>
        <begin position="685"/>
        <end position="697"/>
    </location>
</feature>
<evidence type="ECO:0000313" key="3">
    <source>
        <dbReference type="EMBL" id="ROW00614.1"/>
    </source>
</evidence>
<feature type="compositionally biased region" description="Polar residues" evidence="1">
    <location>
        <begin position="356"/>
        <end position="370"/>
    </location>
</feature>
<feature type="compositionally biased region" description="Polar residues" evidence="1">
    <location>
        <begin position="1"/>
        <end position="15"/>
    </location>
</feature>
<dbReference type="Pfam" id="PF06741">
    <property type="entry name" value="LsmAD"/>
    <property type="match status" value="1"/>
</dbReference>